<gene>
    <name evidence="2" type="ORF">BGC07_16020</name>
</gene>
<dbReference type="EMBL" id="MDTU01000002">
    <property type="protein sequence ID" value="ODN41602.1"/>
    <property type="molecule type" value="Genomic_DNA"/>
</dbReference>
<reference evidence="2 3" key="1">
    <citation type="submission" date="2016-08" db="EMBL/GenBank/DDBJ databases">
        <title>Draft genome sequence of Candidatus Piscirickettsia litoralis, from seawater.</title>
        <authorList>
            <person name="Wan X."/>
            <person name="Lee A.J."/>
            <person name="Hou S."/>
            <person name="Donachie S.P."/>
        </authorList>
    </citation>
    <scope>NUCLEOTIDE SEQUENCE [LARGE SCALE GENOMIC DNA]</scope>
    <source>
        <strain evidence="2 3">Y2</strain>
    </source>
</reference>
<organism evidence="2 3">
    <name type="scientific">Piscirickettsia litoralis</name>
    <dbReference type="NCBI Taxonomy" id="1891921"/>
    <lineage>
        <taxon>Bacteria</taxon>
        <taxon>Pseudomonadati</taxon>
        <taxon>Pseudomonadota</taxon>
        <taxon>Gammaproteobacteria</taxon>
        <taxon>Thiotrichales</taxon>
        <taxon>Piscirickettsiaceae</taxon>
        <taxon>Piscirickettsia</taxon>
    </lineage>
</organism>
<dbReference type="Proteomes" id="UP000094329">
    <property type="component" value="Unassembled WGS sequence"/>
</dbReference>
<evidence type="ECO:0000259" key="1">
    <source>
        <dbReference type="Pfam" id="PF14311"/>
    </source>
</evidence>
<accession>A0ABX3A005</accession>
<proteinExistence type="predicted"/>
<dbReference type="PANTHER" id="PTHR37317:SF1">
    <property type="entry name" value="ZINC-RIBBON DOMAIN-CONTAINING PROTEIN-RELATED"/>
    <property type="match status" value="1"/>
</dbReference>
<comment type="caution">
    <text evidence="2">The sequence shown here is derived from an EMBL/GenBank/DDBJ whole genome shotgun (WGS) entry which is preliminary data.</text>
</comment>
<keyword evidence="3" id="KW-1185">Reference proteome</keyword>
<dbReference type="InterPro" id="IPR025487">
    <property type="entry name" value="DUF4379"/>
</dbReference>
<evidence type="ECO:0000313" key="2">
    <source>
        <dbReference type="EMBL" id="ODN41602.1"/>
    </source>
</evidence>
<name>A0ABX3A005_9GAMM</name>
<evidence type="ECO:0000313" key="3">
    <source>
        <dbReference type="Proteomes" id="UP000094329"/>
    </source>
</evidence>
<feature type="domain" description="Treble clef zinc finger" evidence="1">
    <location>
        <begin position="105"/>
        <end position="157"/>
    </location>
</feature>
<sequence>MCERGHEWQTTICHRVYKVRHCPHCRFDTLAETYPELASQWDFNNDQSPNQVAAHSRYAATWRCAQGHSWQAPVYRRTLGMGCPYCTNRKTKASFNSLALLHPEIADEWNYDRNAFTPYEVSRGSKKYAWWKCPYGHEWRARIDARTSRNTGCPTCYHLKQQQLTSTYRKQS</sequence>
<dbReference type="PANTHER" id="PTHR37317">
    <property type="entry name" value="BLR8090 PROTEIN"/>
    <property type="match status" value="1"/>
</dbReference>
<feature type="domain" description="Treble clef zinc finger" evidence="1">
    <location>
        <begin position="37"/>
        <end position="89"/>
    </location>
</feature>
<dbReference type="Pfam" id="PF14311">
    <property type="entry name" value="DUF4379"/>
    <property type="match status" value="2"/>
</dbReference>
<protein>
    <recommendedName>
        <fullName evidence="1">Treble clef zinc finger domain-containing protein</fullName>
    </recommendedName>
</protein>